<dbReference type="InterPro" id="IPR023199">
    <property type="entry name" value="GriE/MELC1_sf"/>
</dbReference>
<dbReference type="RefSeq" id="WP_232646143.1">
    <property type="nucleotide sequence ID" value="NZ_JAJSBI010000001.1"/>
</dbReference>
<evidence type="ECO:0000256" key="2">
    <source>
        <dbReference type="ARBA" id="ARBA00023008"/>
    </source>
</evidence>
<dbReference type="AlphaFoldDB" id="A0A9Q3VI37"/>
<evidence type="ECO:0000313" key="5">
    <source>
        <dbReference type="Proteomes" id="UP001108029"/>
    </source>
</evidence>
<evidence type="ECO:0000256" key="1">
    <source>
        <dbReference type="ARBA" id="ARBA00022729"/>
    </source>
</evidence>
<comment type="caution">
    <text evidence="4">The sequence shown here is derived from an EMBL/GenBank/DDBJ whole genome shotgun (WGS) entry which is preliminary data.</text>
</comment>
<keyword evidence="5" id="KW-1185">Reference proteome</keyword>
<reference evidence="4" key="1">
    <citation type="submission" date="2021-12" db="EMBL/GenBank/DDBJ databases">
        <authorList>
            <person name="Lee J.-H."/>
            <person name="Kim S.-B."/>
        </authorList>
    </citation>
    <scope>NUCLEOTIDE SEQUENCE</scope>
    <source>
        <strain evidence="4">NR30</strain>
    </source>
</reference>
<evidence type="ECO:0000256" key="3">
    <source>
        <dbReference type="SAM" id="MobiDB-lite"/>
    </source>
</evidence>
<keyword evidence="2" id="KW-0186">Copper</keyword>
<dbReference type="InterPro" id="IPR010928">
    <property type="entry name" value="MelC1"/>
</dbReference>
<organism evidence="4 5">
    <name type="scientific">Streptomyces guryensis</name>
    <dbReference type="NCBI Taxonomy" id="2886947"/>
    <lineage>
        <taxon>Bacteria</taxon>
        <taxon>Bacillati</taxon>
        <taxon>Actinomycetota</taxon>
        <taxon>Actinomycetes</taxon>
        <taxon>Kitasatosporales</taxon>
        <taxon>Streptomycetaceae</taxon>
        <taxon>Streptomyces</taxon>
    </lineage>
</organism>
<proteinExistence type="predicted"/>
<dbReference type="EMBL" id="JAJSBI010000001">
    <property type="protein sequence ID" value="MCD9872257.1"/>
    <property type="molecule type" value="Genomic_DNA"/>
</dbReference>
<keyword evidence="1" id="KW-0732">Signal</keyword>
<sequence length="155" mass="16320">MVVTADGVPMGGEQRARRAIRRRVLASLAALALAPVLAASRVPRRALGSGGAAESAFDEVYRGRRIRGSLLTAAGPRAGGHAWQVTVDGHPLHLMRRSDGTWLSMVNHYSSYRTSLEATRAAVDELGPGQGLRDLAPGPLDGGPVHMGDDHGVRA</sequence>
<dbReference type="Gene3D" id="3.30.1880.10">
    <property type="entry name" value="protein ne1242 domain like"/>
    <property type="match status" value="1"/>
</dbReference>
<dbReference type="GO" id="GO:0042438">
    <property type="term" value="P:melanin biosynthetic process"/>
    <property type="evidence" value="ECO:0007669"/>
    <property type="project" value="InterPro"/>
</dbReference>
<name>A0A9Q3VI37_9ACTN</name>
<dbReference type="GO" id="GO:0005507">
    <property type="term" value="F:copper ion binding"/>
    <property type="evidence" value="ECO:0007669"/>
    <property type="project" value="InterPro"/>
</dbReference>
<protein>
    <submittedName>
        <fullName evidence="4">Tyrosinase cofactor</fullName>
    </submittedName>
</protein>
<gene>
    <name evidence="4" type="ORF">LJ657_00860</name>
</gene>
<dbReference type="Pfam" id="PF06236">
    <property type="entry name" value="MelC1"/>
    <property type="match status" value="1"/>
</dbReference>
<evidence type="ECO:0000313" key="4">
    <source>
        <dbReference type="EMBL" id="MCD9872257.1"/>
    </source>
</evidence>
<feature type="region of interest" description="Disordered" evidence="3">
    <location>
        <begin position="127"/>
        <end position="155"/>
    </location>
</feature>
<accession>A0A9Q3VI37</accession>
<dbReference type="Proteomes" id="UP001108029">
    <property type="component" value="Unassembled WGS sequence"/>
</dbReference>